<evidence type="ECO:0000259" key="2">
    <source>
        <dbReference type="Pfam" id="PF08044"/>
    </source>
</evidence>
<dbReference type="Pfam" id="PF08044">
    <property type="entry name" value="DUF1707"/>
    <property type="match status" value="1"/>
</dbReference>
<organism evidence="3 4">
    <name type="scientific">Actinorugispora endophytica</name>
    <dbReference type="NCBI Taxonomy" id="1605990"/>
    <lineage>
        <taxon>Bacteria</taxon>
        <taxon>Bacillati</taxon>
        <taxon>Actinomycetota</taxon>
        <taxon>Actinomycetes</taxon>
        <taxon>Streptosporangiales</taxon>
        <taxon>Nocardiopsidaceae</taxon>
        <taxon>Actinorugispora</taxon>
    </lineage>
</organism>
<dbReference type="InterPro" id="IPR012551">
    <property type="entry name" value="DUF1707_SHOCT-like"/>
</dbReference>
<dbReference type="Proteomes" id="UP000295281">
    <property type="component" value="Unassembled WGS sequence"/>
</dbReference>
<accession>A0A4R6UT59</accession>
<evidence type="ECO:0000313" key="4">
    <source>
        <dbReference type="Proteomes" id="UP000295281"/>
    </source>
</evidence>
<proteinExistence type="predicted"/>
<sequence>MTSEDGDQAKSIRAPDADRDRVAEILRDAAGEGRITPDEPDGRLEPDIFSRCSRARRKSGDGMVCE</sequence>
<evidence type="ECO:0000313" key="3">
    <source>
        <dbReference type="EMBL" id="TDQ46584.1"/>
    </source>
</evidence>
<feature type="compositionally biased region" description="Basic and acidic residues" evidence="1">
    <location>
        <begin position="7"/>
        <end position="21"/>
    </location>
</feature>
<evidence type="ECO:0000256" key="1">
    <source>
        <dbReference type="SAM" id="MobiDB-lite"/>
    </source>
</evidence>
<name>A0A4R6UT59_9ACTN</name>
<comment type="caution">
    <text evidence="3">The sequence shown here is derived from an EMBL/GenBank/DDBJ whole genome shotgun (WGS) entry which is preliminary data.</text>
</comment>
<reference evidence="3 4" key="1">
    <citation type="submission" date="2019-03" db="EMBL/GenBank/DDBJ databases">
        <title>Genomic Encyclopedia of Type Strains, Phase IV (KMG-IV): sequencing the most valuable type-strain genomes for metagenomic binning, comparative biology and taxonomic classification.</title>
        <authorList>
            <person name="Goeker M."/>
        </authorList>
    </citation>
    <scope>NUCLEOTIDE SEQUENCE [LARGE SCALE GENOMIC DNA]</scope>
    <source>
        <strain evidence="3 4">DSM 46770</strain>
    </source>
</reference>
<dbReference type="AlphaFoldDB" id="A0A4R6UT59"/>
<feature type="region of interest" description="Disordered" evidence="1">
    <location>
        <begin position="27"/>
        <end position="46"/>
    </location>
</feature>
<protein>
    <submittedName>
        <fullName evidence="3">Uncharacterized protein DUF1707</fullName>
    </submittedName>
</protein>
<keyword evidence="4" id="KW-1185">Reference proteome</keyword>
<gene>
    <name evidence="3" type="ORF">EV190_12419</name>
</gene>
<feature type="region of interest" description="Disordered" evidence="1">
    <location>
        <begin position="1"/>
        <end position="21"/>
    </location>
</feature>
<feature type="domain" description="DUF1707" evidence="2">
    <location>
        <begin position="12"/>
        <end position="45"/>
    </location>
</feature>
<dbReference type="EMBL" id="SNYN01000024">
    <property type="protein sequence ID" value="TDQ46584.1"/>
    <property type="molecule type" value="Genomic_DNA"/>
</dbReference>